<dbReference type="Proteomes" id="UP001589627">
    <property type="component" value="Unassembled WGS sequence"/>
</dbReference>
<keyword evidence="3" id="KW-1185">Reference proteome</keyword>
<accession>A0ABV5Z2U1</accession>
<reference evidence="2 3" key="1">
    <citation type="submission" date="2024-09" db="EMBL/GenBank/DDBJ databases">
        <authorList>
            <person name="Sun Q."/>
            <person name="Mori K."/>
        </authorList>
    </citation>
    <scope>NUCLEOTIDE SEQUENCE [LARGE SCALE GENOMIC DNA]</scope>
    <source>
        <strain evidence="2 3">TBRC 0563</strain>
    </source>
</reference>
<evidence type="ECO:0000313" key="2">
    <source>
        <dbReference type="EMBL" id="MFB9840604.1"/>
    </source>
</evidence>
<organism evidence="2 3">
    <name type="scientific">Actinoallomurus acaciae</name>
    <dbReference type="NCBI Taxonomy" id="502577"/>
    <lineage>
        <taxon>Bacteria</taxon>
        <taxon>Bacillati</taxon>
        <taxon>Actinomycetota</taxon>
        <taxon>Actinomycetes</taxon>
        <taxon>Streptosporangiales</taxon>
        <taxon>Thermomonosporaceae</taxon>
        <taxon>Actinoallomurus</taxon>
    </lineage>
</organism>
<gene>
    <name evidence="2" type="ORF">ACFFNX_51535</name>
</gene>
<dbReference type="RefSeq" id="WP_378213836.1">
    <property type="nucleotide sequence ID" value="NZ_JBHLZP010001193.1"/>
</dbReference>
<feature type="compositionally biased region" description="Low complexity" evidence="1">
    <location>
        <begin position="33"/>
        <end position="44"/>
    </location>
</feature>
<dbReference type="EMBL" id="JBHLZP010001193">
    <property type="protein sequence ID" value="MFB9840604.1"/>
    <property type="molecule type" value="Genomic_DNA"/>
</dbReference>
<evidence type="ECO:0000256" key="1">
    <source>
        <dbReference type="SAM" id="MobiDB-lite"/>
    </source>
</evidence>
<feature type="compositionally biased region" description="Low complexity" evidence="1">
    <location>
        <begin position="11"/>
        <end position="25"/>
    </location>
</feature>
<protein>
    <submittedName>
        <fullName evidence="2">Uncharacterized protein</fullName>
    </submittedName>
</protein>
<comment type="caution">
    <text evidence="2">The sequence shown here is derived from an EMBL/GenBank/DDBJ whole genome shotgun (WGS) entry which is preliminary data.</text>
</comment>
<proteinExistence type="predicted"/>
<feature type="region of interest" description="Disordered" evidence="1">
    <location>
        <begin position="1"/>
        <end position="47"/>
    </location>
</feature>
<sequence length="90" mass="10233">MSPILTEDPGRATPGAPRRAGRPPGSLHRRCAWRPGGRCRSGPSRGRRWRRRLRHPLIRSTIYHAAPFGARAEAHRWPADALREVLDRRA</sequence>
<name>A0ABV5Z2U1_9ACTN</name>
<evidence type="ECO:0000313" key="3">
    <source>
        <dbReference type="Proteomes" id="UP001589627"/>
    </source>
</evidence>
<feature type="non-terminal residue" evidence="2">
    <location>
        <position position="90"/>
    </location>
</feature>